<evidence type="ECO:0000256" key="1">
    <source>
        <dbReference type="SAM" id="MobiDB-lite"/>
    </source>
</evidence>
<evidence type="ECO:0000313" key="4">
    <source>
        <dbReference type="Proteomes" id="UP000582016"/>
    </source>
</evidence>
<keyword evidence="4" id="KW-1185">Reference proteome</keyword>
<proteinExistence type="predicted"/>
<organism evidence="3 4">
    <name type="scientific">Fusarium phyllophilum</name>
    <dbReference type="NCBI Taxonomy" id="47803"/>
    <lineage>
        <taxon>Eukaryota</taxon>
        <taxon>Fungi</taxon>
        <taxon>Dikarya</taxon>
        <taxon>Ascomycota</taxon>
        <taxon>Pezizomycotina</taxon>
        <taxon>Sordariomycetes</taxon>
        <taxon>Hypocreomycetidae</taxon>
        <taxon>Hypocreales</taxon>
        <taxon>Nectriaceae</taxon>
        <taxon>Fusarium</taxon>
        <taxon>Fusarium fujikuroi species complex</taxon>
    </lineage>
</organism>
<reference evidence="3 4" key="1">
    <citation type="submission" date="2020-05" db="EMBL/GenBank/DDBJ databases">
        <title>Identification and distribution of gene clusters putatively required for synthesis of sphingolipid metabolism inhibitors in phylogenetically diverse species of the filamentous fungus Fusarium.</title>
        <authorList>
            <person name="Kim H.-S."/>
            <person name="Busman M."/>
            <person name="Brown D.W."/>
            <person name="Divon H."/>
            <person name="Uhlig S."/>
            <person name="Proctor R.H."/>
        </authorList>
    </citation>
    <scope>NUCLEOTIDE SEQUENCE [LARGE SCALE GENOMIC DNA]</scope>
    <source>
        <strain evidence="3 4">NRRL 13617</strain>
    </source>
</reference>
<dbReference type="InterPro" id="IPR038717">
    <property type="entry name" value="Tc1-like_DDE_dom"/>
</dbReference>
<evidence type="ECO:0000313" key="3">
    <source>
        <dbReference type="EMBL" id="KAF5541709.1"/>
    </source>
</evidence>
<dbReference type="Proteomes" id="UP000582016">
    <property type="component" value="Unassembled WGS sequence"/>
</dbReference>
<gene>
    <name evidence="3" type="ORF">FPHYL_11751</name>
</gene>
<feature type="region of interest" description="Disordered" evidence="1">
    <location>
        <begin position="48"/>
        <end position="73"/>
    </location>
</feature>
<sequence>MVGAEHLDTPRKARIKGTIKFLEACDIPFNKKDVYEFNEVSERTGRRVLNSDTDRTRYNDPVRPDNRGKKRKATEEVVDKFEQLFDDEGFEGKRLRPAELPDAAGVPDISARTVTCSLKRRRISKYIAQEVDYIDPDLQKRRKAWAEKTLALRPLAANWEVIYFSDEVHFGYDDEGKVCIFRRPGTRDDPENLKERKEPEEKDKKRLHAWACIGVGYKSPLVFYEIPTNNNGKMTQSCYETEILDKHVKPLIEEGRTFILEEDNDSGHGPNEKSRIARWKEKNRLLHYFNCPQSPDLAPIENSWGLLKSKMRRYPLWDEDSLKEVAISCWDEIPQASIDKLVLSMPRRLKDCIKLEGKKTAH</sequence>
<comment type="caution">
    <text evidence="3">The sequence shown here is derived from an EMBL/GenBank/DDBJ whole genome shotgun (WGS) entry which is preliminary data.</text>
</comment>
<feature type="compositionally biased region" description="Basic and acidic residues" evidence="1">
    <location>
        <begin position="52"/>
        <end position="73"/>
    </location>
</feature>
<dbReference type="AlphaFoldDB" id="A0A8H5IRP2"/>
<dbReference type="GO" id="GO:0003676">
    <property type="term" value="F:nucleic acid binding"/>
    <property type="evidence" value="ECO:0007669"/>
    <property type="project" value="InterPro"/>
</dbReference>
<dbReference type="InterPro" id="IPR036397">
    <property type="entry name" value="RNaseH_sf"/>
</dbReference>
<name>A0A8H5IRP2_9HYPO</name>
<dbReference type="EMBL" id="JAAOAQ010000562">
    <property type="protein sequence ID" value="KAF5541709.1"/>
    <property type="molecule type" value="Genomic_DNA"/>
</dbReference>
<dbReference type="Pfam" id="PF13358">
    <property type="entry name" value="DDE_3"/>
    <property type="match status" value="1"/>
</dbReference>
<feature type="domain" description="Tc1-like transposase DDE" evidence="2">
    <location>
        <begin position="162"/>
        <end position="315"/>
    </location>
</feature>
<accession>A0A8H5IRP2</accession>
<protein>
    <submittedName>
        <fullName evidence="3">HMG box</fullName>
    </submittedName>
</protein>
<evidence type="ECO:0000259" key="2">
    <source>
        <dbReference type="Pfam" id="PF13358"/>
    </source>
</evidence>
<dbReference type="OrthoDB" id="5103110at2759"/>
<dbReference type="Gene3D" id="3.30.420.10">
    <property type="entry name" value="Ribonuclease H-like superfamily/Ribonuclease H"/>
    <property type="match status" value="1"/>
</dbReference>